<evidence type="ECO:0000256" key="12">
    <source>
        <dbReference type="ARBA" id="ARBA00023136"/>
    </source>
</evidence>
<evidence type="ECO:0000256" key="9">
    <source>
        <dbReference type="ARBA" id="ARBA00022882"/>
    </source>
</evidence>
<evidence type="ECO:0000256" key="1">
    <source>
        <dbReference type="ARBA" id="ARBA00004479"/>
    </source>
</evidence>
<evidence type="ECO:0000256" key="2">
    <source>
        <dbReference type="ARBA" id="ARBA00022448"/>
    </source>
</evidence>
<keyword evidence="5" id="KW-0812">Transmembrane</keyword>
<evidence type="ECO:0000256" key="13">
    <source>
        <dbReference type="ARBA" id="ARBA00023157"/>
    </source>
</evidence>
<evidence type="ECO:0000256" key="14">
    <source>
        <dbReference type="ARBA" id="ARBA00023180"/>
    </source>
</evidence>
<organism evidence="17 18">
    <name type="scientific">Coptotermes formosanus</name>
    <name type="common">Formosan subterranean termite</name>
    <dbReference type="NCBI Taxonomy" id="36987"/>
    <lineage>
        <taxon>Eukaryota</taxon>
        <taxon>Metazoa</taxon>
        <taxon>Ecdysozoa</taxon>
        <taxon>Arthropoda</taxon>
        <taxon>Hexapoda</taxon>
        <taxon>Insecta</taxon>
        <taxon>Pterygota</taxon>
        <taxon>Neoptera</taxon>
        <taxon>Polyneoptera</taxon>
        <taxon>Dictyoptera</taxon>
        <taxon>Blattodea</taxon>
        <taxon>Blattoidea</taxon>
        <taxon>Termitoidae</taxon>
        <taxon>Rhinotermitidae</taxon>
        <taxon>Coptotermes</taxon>
    </lineage>
</organism>
<accession>A0A6L2PNQ2</accession>
<evidence type="ECO:0000256" key="10">
    <source>
        <dbReference type="ARBA" id="ARBA00022989"/>
    </source>
</evidence>
<comment type="subcellular location">
    <subcellularLocation>
        <location evidence="1">Membrane</location>
        <topology evidence="1">Single-pass type I membrane protein</topology>
    </subcellularLocation>
</comment>
<dbReference type="OrthoDB" id="10054666at2759"/>
<dbReference type="AlphaFoldDB" id="A0A6L2PNQ2"/>
<comment type="caution">
    <text evidence="17">The sequence shown here is derived from an EMBL/GenBank/DDBJ whole genome shotgun (WGS) entry which is preliminary data.</text>
</comment>
<evidence type="ECO:0000256" key="5">
    <source>
        <dbReference type="ARBA" id="ARBA00022692"/>
    </source>
</evidence>
<feature type="domain" description="VWFA" evidence="16">
    <location>
        <begin position="149"/>
        <end position="338"/>
    </location>
</feature>
<dbReference type="EMBL" id="BLKM01000462">
    <property type="protein sequence ID" value="GFG34046.1"/>
    <property type="molecule type" value="Genomic_DNA"/>
</dbReference>
<keyword evidence="7" id="KW-0732">Signal</keyword>
<gene>
    <name evidence="17" type="ORF">Cfor_04899</name>
</gene>
<keyword evidence="10" id="KW-1133">Transmembrane helix</keyword>
<dbReference type="Pfam" id="PF08399">
    <property type="entry name" value="VWA_N"/>
    <property type="match status" value="1"/>
</dbReference>
<evidence type="ECO:0000256" key="8">
    <source>
        <dbReference type="ARBA" id="ARBA00022837"/>
    </source>
</evidence>
<sequence>MNVAEDAAETFNRTDVPENYTFYSAKNSYIVGDAEQSVHLDNNTYTPMELYKDNHFYNIPVNLNYSIVHVPTNVFDLAEPVLDTIKWSEALDAVFIQNYFSDPALSFQYFGSSLGIMRSYPAMKWKQEIDLFDCRNRFWYIEAATCSKDIVILMDNSGSMTGYRNTIARHTVSNILDTLNNNDFVNVFNYSDRADEVVPCFKDKLVQATLENLNTLKASVEEIRPEGYANLTHAFTKAFQLLEKYRELRGCSDSSTGVQCNQAIMLVTDGVTGNHTEVFEAWNWKENNTHIPVRVFTFLIGQEVTKVREIQWMACLNRGYYVHIHSINEVREQVFKYIPVIARPLVLQGVMHPTIWTPAYADTTDPTLAAWLWDVMDNRLHRKRLTKLASAKDQYFSQGKEDHIYIRDPSQPVGNEEPKLQEYRIMVSIAVPAFDRKLNSYVTNETRFADLLGVAGTDVPIKDMEKLTYNYKSGVNGYAFIVTNNGYILLHPDLRPVFNGVLKKNYNSVDLTEIELLDDTNGPRKLSPEIEELRNAMVSHSQGKMLKLRMKFHYDDIRRVAIEHKNYYFAPLKGTPFTLGLSLPDKYGMYYIKAGDEVQKSRHKKIPIVNYLKGTDWKIHPDWTYCKYHHETHETRVFDSPEHEMKHFLEKMRSPDWVWAEQYEPTEQKDETLLMQDSIVFFVDNGTETVNCNRRLIGEDEYYCDRELVQLFTFDARITEPFFRQEELTDVQEDLVNRYNVTLKFVSTQSGLTRWLHFQKHTKSEDSALDFGDLHANSIDEPYYRSAVLLHESDPHAYVFSVPFDAGQRDDAVVMASHAIFPRDGGMEAPASVVGLQFQHSALFSQFMNITSKTTCPTCKDCASEELDCFVVDSNGYVVLAEDRNSTGQFFGDLEGAVMDSLRTGSAVFRKVPMFDYQGLCTDDEVGGGSHANIILTPFTQLTVLMHWMFGQLIWLLFESNLSHLWYSSQASASPVIEGNYL</sequence>
<dbReference type="Gene3D" id="3.40.50.410">
    <property type="entry name" value="von Willebrand factor, type A domain"/>
    <property type="match status" value="1"/>
</dbReference>
<dbReference type="GO" id="GO:0005891">
    <property type="term" value="C:voltage-gated calcium channel complex"/>
    <property type="evidence" value="ECO:0007669"/>
    <property type="project" value="TreeGrafter"/>
</dbReference>
<dbReference type="Gene3D" id="3.30.450.20">
    <property type="entry name" value="PAS domain"/>
    <property type="match status" value="1"/>
</dbReference>
<dbReference type="GO" id="GO:0046872">
    <property type="term" value="F:metal ion binding"/>
    <property type="evidence" value="ECO:0007669"/>
    <property type="project" value="UniProtKB-KW"/>
</dbReference>
<dbReference type="CDD" id="cd12912">
    <property type="entry name" value="PDC2_MCP_like"/>
    <property type="match status" value="1"/>
</dbReference>
<proteinExistence type="predicted"/>
<keyword evidence="3" id="KW-0109">Calcium transport</keyword>
<keyword evidence="14" id="KW-0325">Glycoprotein</keyword>
<evidence type="ECO:0000256" key="15">
    <source>
        <dbReference type="ARBA" id="ARBA00023303"/>
    </source>
</evidence>
<evidence type="ECO:0000313" key="17">
    <source>
        <dbReference type="EMBL" id="GFG34046.1"/>
    </source>
</evidence>
<evidence type="ECO:0000256" key="3">
    <source>
        <dbReference type="ARBA" id="ARBA00022568"/>
    </source>
</evidence>
<protein>
    <recommendedName>
        <fullName evidence="16">VWFA domain-containing protein</fullName>
    </recommendedName>
</protein>
<evidence type="ECO:0000256" key="7">
    <source>
        <dbReference type="ARBA" id="ARBA00022729"/>
    </source>
</evidence>
<dbReference type="InterPro" id="IPR036465">
    <property type="entry name" value="vWFA_dom_sf"/>
</dbReference>
<keyword evidence="9" id="KW-0851">Voltage-gated channel</keyword>
<keyword evidence="13" id="KW-1015">Disulfide bond</keyword>
<evidence type="ECO:0000256" key="6">
    <source>
        <dbReference type="ARBA" id="ARBA00022723"/>
    </source>
</evidence>
<dbReference type="SUPFAM" id="SSF53300">
    <property type="entry name" value="vWA-like"/>
    <property type="match status" value="1"/>
</dbReference>
<name>A0A6L2PNQ2_COPFO</name>
<keyword evidence="6" id="KW-0479">Metal-binding</keyword>
<dbReference type="FunFam" id="3.40.50.410:FF:000095">
    <property type="entry name" value="Dihydropyridine-sensitive l-type calcium channel"/>
    <property type="match status" value="1"/>
</dbReference>
<evidence type="ECO:0000256" key="4">
    <source>
        <dbReference type="ARBA" id="ARBA00022673"/>
    </source>
</evidence>
<keyword evidence="8" id="KW-0106">Calcium</keyword>
<evidence type="ECO:0000256" key="11">
    <source>
        <dbReference type="ARBA" id="ARBA00023065"/>
    </source>
</evidence>
<dbReference type="InterPro" id="IPR013680">
    <property type="entry name" value="VDCC_a2/dsu"/>
</dbReference>
<keyword evidence="15" id="KW-0407">Ion channel</keyword>
<dbReference type="InterPro" id="IPR051173">
    <property type="entry name" value="Ca_channel_alpha-2/delta"/>
</dbReference>
<keyword evidence="4" id="KW-0107">Calcium channel</keyword>
<dbReference type="CDD" id="cd01463">
    <property type="entry name" value="vWA_VGCC_like"/>
    <property type="match status" value="1"/>
</dbReference>
<dbReference type="Proteomes" id="UP000502823">
    <property type="component" value="Unassembled WGS sequence"/>
</dbReference>
<dbReference type="PANTHER" id="PTHR10166">
    <property type="entry name" value="VOLTAGE-DEPENDENT CALCIUM CHANNEL SUBUNIT ALPHA-2/DELTA-RELATED"/>
    <property type="match status" value="1"/>
</dbReference>
<dbReference type="SMART" id="SM00327">
    <property type="entry name" value="VWA"/>
    <property type="match status" value="1"/>
</dbReference>
<dbReference type="Pfam" id="PF08473">
    <property type="entry name" value="VGCC_alpha2"/>
    <property type="match status" value="1"/>
</dbReference>
<keyword evidence="12" id="KW-0472">Membrane</keyword>
<dbReference type="PROSITE" id="PS50234">
    <property type="entry name" value="VWFA"/>
    <property type="match status" value="1"/>
</dbReference>
<dbReference type="GO" id="GO:0005245">
    <property type="term" value="F:voltage-gated calcium channel activity"/>
    <property type="evidence" value="ECO:0007669"/>
    <property type="project" value="TreeGrafter"/>
</dbReference>
<dbReference type="InterPro" id="IPR013608">
    <property type="entry name" value="VWA_N"/>
</dbReference>
<dbReference type="InterPro" id="IPR002035">
    <property type="entry name" value="VWF_A"/>
</dbReference>
<keyword evidence="11" id="KW-0406">Ion transport</keyword>
<dbReference type="FunFam" id="3.30.450.20:FF:000057">
    <property type="entry name" value="Voltage-dependent calcium channel subunit alpha-2/delta-4"/>
    <property type="match status" value="1"/>
</dbReference>
<dbReference type="PANTHER" id="PTHR10166:SF31">
    <property type="entry name" value="CA[2+] CHANNEL MUSCLE-SPECIFIC ALPHA2_DELTA SUBUNIT, ISOFORM A"/>
    <property type="match status" value="1"/>
</dbReference>
<dbReference type="InParanoid" id="A0A6L2PNQ2"/>
<reference evidence="18" key="1">
    <citation type="submission" date="2020-01" db="EMBL/GenBank/DDBJ databases">
        <title>Draft genome sequence of the Termite Coptotermes fromosanus.</title>
        <authorList>
            <person name="Itakura S."/>
            <person name="Yosikawa Y."/>
            <person name="Umezawa K."/>
        </authorList>
    </citation>
    <scope>NUCLEOTIDE SEQUENCE [LARGE SCALE GENOMIC DNA]</scope>
</reference>
<evidence type="ECO:0000313" key="18">
    <source>
        <dbReference type="Proteomes" id="UP000502823"/>
    </source>
</evidence>
<dbReference type="FunCoup" id="A0A6L2PNQ2">
    <property type="interactions" value="75"/>
</dbReference>
<evidence type="ECO:0000259" key="16">
    <source>
        <dbReference type="PROSITE" id="PS50234"/>
    </source>
</evidence>
<keyword evidence="18" id="KW-1185">Reference proteome</keyword>
<keyword evidence="2" id="KW-0813">Transport</keyword>
<dbReference type="Pfam" id="PF13519">
    <property type="entry name" value="VWA_2"/>
    <property type="match status" value="1"/>
</dbReference>